<dbReference type="SUPFAM" id="SSF53474">
    <property type="entry name" value="alpha/beta-Hydrolases"/>
    <property type="match status" value="1"/>
</dbReference>
<accession>A0ABY4J3T6</accession>
<evidence type="ECO:0000313" key="1">
    <source>
        <dbReference type="EMBL" id="UPL18641.1"/>
    </source>
</evidence>
<dbReference type="InterPro" id="IPR029058">
    <property type="entry name" value="AB_hydrolase_fold"/>
</dbReference>
<keyword evidence="1" id="KW-0378">Hydrolase</keyword>
<sequence length="729" mass="78365">MRNTGVERATVSVNERSGGEGIMVDGGAWRSRRTVGVRVLTDSDREAGEVLLALARAVQPAFESDAIYVRGLDGLPFILWSSRSTLSIESEGALYVLHGEEVPFAVEGDSDARLRNSAEVGLVLVDPRDGATSRTLNAMDRAWQTGVGHIVVAVVAVGDPDIDELIEMSVAEQLTRPGIDRDLYSVVRADPRDQRSMEGVVAAVTSAADMSDAPNPSSTLMVVAGLEIQADTVTAYGFLLAEAHAGMSVDVFGTGDRLICDIADVERPSRRIGRRDYAALSLRGAQAQGIKVGDVIALAGTLTRSTMFTATLRVPDLDQAWWLELGATDRTMRFAFDGGPVQGRVVGVDETIGVIGSTPVVTVALDAPVPLRVGTGFALEVDGQTAALGTVGASLASIDDDAKVVTVWFGTNRLPREGGAHIGFHHAPGGNQLHYGACVIRVPSSHRFGSTGTSAWKRMWKPGVQDGRLSLEEIRPNDTVNEFAIALRRALDHEKAESRALVYVHGYNTTFEEAAIRAGQLDADLNLPGITAFFSWPSHAAYLRYPADGDRARESKQSFVEFLDTLVAKAGVERVDLIVHSMGNQLLTEAVEAMVSTVRFAHIRFGVVALAAPDVSKARFEQTAPSIVPISKKATMYVSERDRALWLAQQLLAGPRAGSCPPLTLVQGIDAIDATDVDFSFLGHEYYAGSHPVLYDIWATMGGFHSPSQRMRLTQHGLPQGGIYWKLQG</sequence>
<dbReference type="Pfam" id="PF05990">
    <property type="entry name" value="DUF900"/>
    <property type="match status" value="1"/>
</dbReference>
<gene>
    <name evidence="1" type="ORF">KV397_13170</name>
</gene>
<organism evidence="1 2">
    <name type="scientific">Microbacterium aurugineum</name>
    <dbReference type="NCBI Taxonomy" id="2851642"/>
    <lineage>
        <taxon>Bacteria</taxon>
        <taxon>Bacillati</taxon>
        <taxon>Actinomycetota</taxon>
        <taxon>Actinomycetes</taxon>
        <taxon>Micrococcales</taxon>
        <taxon>Microbacteriaceae</taxon>
        <taxon>Microbacterium</taxon>
    </lineage>
</organism>
<proteinExistence type="predicted"/>
<dbReference type="PANTHER" id="PTHR36513">
    <property type="entry name" value="ABC TRANSMEMBRANE TYPE-1 DOMAIN-CONTAINING PROTEIN"/>
    <property type="match status" value="1"/>
</dbReference>
<evidence type="ECO:0000313" key="2">
    <source>
        <dbReference type="Proteomes" id="UP000830631"/>
    </source>
</evidence>
<dbReference type="Gene3D" id="3.40.50.1820">
    <property type="entry name" value="alpha/beta hydrolase"/>
    <property type="match status" value="1"/>
</dbReference>
<dbReference type="Proteomes" id="UP000830631">
    <property type="component" value="Chromosome"/>
</dbReference>
<dbReference type="PANTHER" id="PTHR36513:SF1">
    <property type="entry name" value="TRANSMEMBRANE PROTEIN"/>
    <property type="match status" value="1"/>
</dbReference>
<keyword evidence="2" id="KW-1185">Reference proteome</keyword>
<name>A0ABY4J3T6_9MICO</name>
<dbReference type="GO" id="GO:0016787">
    <property type="term" value="F:hydrolase activity"/>
    <property type="evidence" value="ECO:0007669"/>
    <property type="project" value="UniProtKB-KW"/>
</dbReference>
<dbReference type="RefSeq" id="WP_261811453.1">
    <property type="nucleotide sequence ID" value="NZ_CP078078.1"/>
</dbReference>
<dbReference type="InterPro" id="IPR010297">
    <property type="entry name" value="DUF900_hydrolase"/>
</dbReference>
<protein>
    <submittedName>
        <fullName evidence="1">Alpha/beta hydrolase</fullName>
    </submittedName>
</protein>
<reference evidence="1 2" key="1">
    <citation type="submission" date="2021-06" db="EMBL/GenBank/DDBJ databases">
        <title>Genome-based taxonomic framework of Microbacterium strains isolated from marine environment, the description of four new species and reclassification of four preexisting species.</title>
        <authorList>
            <person name="Lee S.D."/>
            <person name="Kim S.-M."/>
            <person name="Byeon Y.-S."/>
            <person name="Yang H.L."/>
            <person name="Kim I.S."/>
        </authorList>
    </citation>
    <scope>NUCLEOTIDE SEQUENCE [LARGE SCALE GENOMIC DNA]</scope>
    <source>
        <strain evidence="1 2">KSW4-10</strain>
    </source>
</reference>
<dbReference type="EMBL" id="CP078078">
    <property type="protein sequence ID" value="UPL18641.1"/>
    <property type="molecule type" value="Genomic_DNA"/>
</dbReference>